<dbReference type="PANTHER" id="PTHR13817">
    <property type="entry name" value="TITIN"/>
    <property type="match status" value="1"/>
</dbReference>
<evidence type="ECO:0000259" key="3">
    <source>
        <dbReference type="PROSITE" id="PS50835"/>
    </source>
</evidence>
<dbReference type="CDD" id="cd00063">
    <property type="entry name" value="FN3"/>
    <property type="match status" value="2"/>
</dbReference>
<gene>
    <name evidence="5" type="ORF">XENOCAPTIV_028806</name>
</gene>
<dbReference type="PROSITE" id="PS50835">
    <property type="entry name" value="IG_LIKE"/>
    <property type="match status" value="1"/>
</dbReference>
<dbReference type="SMART" id="SM00408">
    <property type="entry name" value="IGc2"/>
    <property type="match status" value="2"/>
</dbReference>
<keyword evidence="6" id="KW-1185">Reference proteome</keyword>
<evidence type="ECO:0000259" key="4">
    <source>
        <dbReference type="PROSITE" id="PS50853"/>
    </source>
</evidence>
<evidence type="ECO:0000256" key="1">
    <source>
        <dbReference type="ARBA" id="ARBA00022737"/>
    </source>
</evidence>
<evidence type="ECO:0000313" key="5">
    <source>
        <dbReference type="EMBL" id="MEQ2203339.1"/>
    </source>
</evidence>
<keyword evidence="2" id="KW-0393">Immunoglobulin domain</keyword>
<dbReference type="PROSITE" id="PS50853">
    <property type="entry name" value="FN3"/>
    <property type="match status" value="1"/>
</dbReference>
<feature type="domain" description="Fibronectin type-III" evidence="4">
    <location>
        <begin position="1"/>
        <end position="54"/>
    </location>
</feature>
<dbReference type="SMART" id="SM00409">
    <property type="entry name" value="IG"/>
    <property type="match status" value="2"/>
</dbReference>
<dbReference type="SUPFAM" id="SSF49265">
    <property type="entry name" value="Fibronectin type III"/>
    <property type="match status" value="2"/>
</dbReference>
<dbReference type="PANTHER" id="PTHR13817:SF166">
    <property type="entry name" value="NEURONAL IGCAM-RELATED"/>
    <property type="match status" value="1"/>
</dbReference>
<evidence type="ECO:0000256" key="2">
    <source>
        <dbReference type="ARBA" id="ARBA00023319"/>
    </source>
</evidence>
<reference evidence="5 6" key="1">
    <citation type="submission" date="2021-06" db="EMBL/GenBank/DDBJ databases">
        <authorList>
            <person name="Palmer J.M."/>
        </authorList>
    </citation>
    <scope>NUCLEOTIDE SEQUENCE [LARGE SCALE GENOMIC DNA]</scope>
    <source>
        <strain evidence="5 6">XC_2019</strain>
        <tissue evidence="5">Muscle</tissue>
    </source>
</reference>
<comment type="caution">
    <text evidence="5">The sequence shown here is derived from an EMBL/GenBank/DDBJ whole genome shotgun (WGS) entry which is preliminary data.</text>
</comment>
<evidence type="ECO:0008006" key="7">
    <source>
        <dbReference type="Google" id="ProtNLM"/>
    </source>
</evidence>
<dbReference type="InterPro" id="IPR013783">
    <property type="entry name" value="Ig-like_fold"/>
</dbReference>
<feature type="non-terminal residue" evidence="5">
    <location>
        <position position="1"/>
    </location>
</feature>
<dbReference type="InterPro" id="IPR003599">
    <property type="entry name" value="Ig_sub"/>
</dbReference>
<feature type="domain" description="Ig-like" evidence="3">
    <location>
        <begin position="174"/>
        <end position="258"/>
    </location>
</feature>
<dbReference type="InterPro" id="IPR013098">
    <property type="entry name" value="Ig_I-set"/>
</dbReference>
<protein>
    <recommendedName>
        <fullName evidence="7">Myosin binding protein Hb</fullName>
    </recommendedName>
</protein>
<dbReference type="InterPro" id="IPR036116">
    <property type="entry name" value="FN3_sf"/>
</dbReference>
<proteinExistence type="predicted"/>
<dbReference type="InterPro" id="IPR007110">
    <property type="entry name" value="Ig-like_dom"/>
</dbReference>
<accession>A0ABV0R5P9</accession>
<dbReference type="InterPro" id="IPR003598">
    <property type="entry name" value="Ig_sub2"/>
</dbReference>
<dbReference type="InterPro" id="IPR050964">
    <property type="entry name" value="Striated_Muscle_Regulatory"/>
</dbReference>
<dbReference type="Pfam" id="PF07679">
    <property type="entry name" value="I-set"/>
    <property type="match status" value="2"/>
</dbReference>
<organism evidence="5 6">
    <name type="scientific">Xenoophorus captivus</name>
    <dbReference type="NCBI Taxonomy" id="1517983"/>
    <lineage>
        <taxon>Eukaryota</taxon>
        <taxon>Metazoa</taxon>
        <taxon>Chordata</taxon>
        <taxon>Craniata</taxon>
        <taxon>Vertebrata</taxon>
        <taxon>Euteleostomi</taxon>
        <taxon>Actinopterygii</taxon>
        <taxon>Neopterygii</taxon>
        <taxon>Teleostei</taxon>
        <taxon>Neoteleostei</taxon>
        <taxon>Acanthomorphata</taxon>
        <taxon>Ovalentaria</taxon>
        <taxon>Atherinomorphae</taxon>
        <taxon>Cyprinodontiformes</taxon>
        <taxon>Goodeidae</taxon>
        <taxon>Xenoophorus</taxon>
    </lineage>
</organism>
<dbReference type="Proteomes" id="UP001434883">
    <property type="component" value="Unassembled WGS sequence"/>
</dbReference>
<dbReference type="InterPro" id="IPR003961">
    <property type="entry name" value="FN3_dom"/>
</dbReference>
<dbReference type="EMBL" id="JAHRIN010034412">
    <property type="protein sequence ID" value="MEQ2203339.1"/>
    <property type="molecule type" value="Genomic_DNA"/>
</dbReference>
<evidence type="ECO:0000313" key="6">
    <source>
        <dbReference type="Proteomes" id="UP001434883"/>
    </source>
</evidence>
<sequence>EDWKAVNEDLQKSCRYVIKNQTTGDRLKIRVVAVNEAGRSPPVALPEPVMVKEGNPKPVVSWTKNGGPMDPKRVNIRSTERDSILFIRAAERDDSGVYEICVKDWFTVLEHYHRLNATISDLIMGNTYKFRVFSENKCGMSDSAAVTKEEAKISKTGIDYKPPEYKEHDFNEAPKFTTSLTDRATTVGYSTKLLCSVRGFPKPKVEWMKNQMIIGDDPKFRQICVQGICSLEIRKPGNFDGGVYSCRAMNDHGEAIVSCKLDVKRKPRLCHDYKCISKLNMCFVFADACVSVINLNLLFNRASASRWRQEIDSHLH</sequence>
<name>A0ABV0R5P9_9TELE</name>
<dbReference type="Gene3D" id="2.60.40.10">
    <property type="entry name" value="Immunoglobulins"/>
    <property type="match status" value="3"/>
</dbReference>
<dbReference type="InterPro" id="IPR036179">
    <property type="entry name" value="Ig-like_dom_sf"/>
</dbReference>
<dbReference type="SUPFAM" id="SSF48726">
    <property type="entry name" value="Immunoglobulin"/>
    <property type="match status" value="2"/>
</dbReference>
<keyword evidence="1" id="KW-0677">Repeat</keyword>